<proteinExistence type="predicted"/>
<feature type="coiled-coil region" evidence="1">
    <location>
        <begin position="84"/>
        <end position="111"/>
    </location>
</feature>
<gene>
    <name evidence="2" type="ORF">DRP44_07235</name>
</gene>
<dbReference type="InterPro" id="IPR035205">
    <property type="entry name" value="DUF5320"/>
</dbReference>
<dbReference type="EMBL" id="QNBC01000116">
    <property type="protein sequence ID" value="RKX65018.1"/>
    <property type="molecule type" value="Genomic_DNA"/>
</dbReference>
<evidence type="ECO:0000313" key="2">
    <source>
        <dbReference type="EMBL" id="RKX65018.1"/>
    </source>
</evidence>
<evidence type="ECO:0008006" key="4">
    <source>
        <dbReference type="Google" id="ProtNLM"/>
    </source>
</evidence>
<accession>A0A660S7R0</accession>
<evidence type="ECO:0000256" key="1">
    <source>
        <dbReference type="SAM" id="Coils"/>
    </source>
</evidence>
<sequence>MPYGDGTGPNGFGPRTGRGLGFCNGYNTPGYLNPVGYGYRRGLGRGWGRGFGRGYGRGFGWGYYGAPYVAPTANYYNQDPKVERDILENEIKNLETTIDNLRKRLEEIGKDED</sequence>
<dbReference type="AlphaFoldDB" id="A0A660S7R0"/>
<reference evidence="2 3" key="1">
    <citation type="submission" date="2018-06" db="EMBL/GenBank/DDBJ databases">
        <title>Extensive metabolic versatility and redundancy in microbially diverse, dynamic hydrothermal sediments.</title>
        <authorList>
            <person name="Dombrowski N."/>
            <person name="Teske A."/>
            <person name="Baker B.J."/>
        </authorList>
    </citation>
    <scope>NUCLEOTIDE SEQUENCE [LARGE SCALE GENOMIC DNA]</scope>
    <source>
        <strain evidence="2">B35_G9</strain>
    </source>
</reference>
<dbReference type="Proteomes" id="UP000282321">
    <property type="component" value="Unassembled WGS sequence"/>
</dbReference>
<name>A0A660S7R0_UNCT6</name>
<evidence type="ECO:0000313" key="3">
    <source>
        <dbReference type="Proteomes" id="UP000282321"/>
    </source>
</evidence>
<dbReference type="Pfam" id="PF17253">
    <property type="entry name" value="DUF5320"/>
    <property type="match status" value="1"/>
</dbReference>
<protein>
    <recommendedName>
        <fullName evidence="4">DUF5320 domain-containing protein</fullName>
    </recommendedName>
</protein>
<comment type="caution">
    <text evidence="2">The sequence shown here is derived from an EMBL/GenBank/DDBJ whole genome shotgun (WGS) entry which is preliminary data.</text>
</comment>
<keyword evidence="1" id="KW-0175">Coiled coil</keyword>
<organism evidence="2 3">
    <name type="scientific">candidate division TA06 bacterium</name>
    <dbReference type="NCBI Taxonomy" id="2250710"/>
    <lineage>
        <taxon>Bacteria</taxon>
        <taxon>Bacteria division TA06</taxon>
    </lineage>
</organism>